<evidence type="ECO:0000256" key="1">
    <source>
        <dbReference type="ARBA" id="ARBA00022842"/>
    </source>
</evidence>
<comment type="caution">
    <text evidence="3">The sequence shown here is derived from an EMBL/GenBank/DDBJ whole genome shotgun (WGS) entry which is preliminary data.</text>
</comment>
<gene>
    <name evidence="3" type="ORF">PAF17_02520</name>
</gene>
<evidence type="ECO:0000259" key="2">
    <source>
        <dbReference type="Pfam" id="PF12804"/>
    </source>
</evidence>
<dbReference type="CDD" id="cd04182">
    <property type="entry name" value="GT_2_like_f"/>
    <property type="match status" value="1"/>
</dbReference>
<dbReference type="SUPFAM" id="SSF53448">
    <property type="entry name" value="Nucleotide-diphospho-sugar transferases"/>
    <property type="match status" value="1"/>
</dbReference>
<sequence length="186" mass="18983">MTSVAVLLAAGKSSRFGRTDKLRAEISGTAILTHSANNLAKCGADALIAVISDPALAPLLPAGFQIVTSHGQQSDSLRAGIAAARDLGATRCLIALADMPFVTAELLKRVLAAANPEAPSAASVDKGPMPPACFTSAHFDALGQISGDRGARQLLLSAPRCSLVPASAECLRDIDTVADLIACRAP</sequence>
<organism evidence="3 4">
    <name type="scientific">Paracoccus onchidii</name>
    <dbReference type="NCBI Taxonomy" id="3017813"/>
    <lineage>
        <taxon>Bacteria</taxon>
        <taxon>Pseudomonadati</taxon>
        <taxon>Pseudomonadota</taxon>
        <taxon>Alphaproteobacteria</taxon>
        <taxon>Rhodobacterales</taxon>
        <taxon>Paracoccaceae</taxon>
        <taxon>Paracoccus</taxon>
    </lineage>
</organism>
<keyword evidence="4" id="KW-1185">Reference proteome</keyword>
<feature type="domain" description="MobA-like NTP transferase" evidence="2">
    <location>
        <begin position="5"/>
        <end position="156"/>
    </location>
</feature>
<accession>A0ABT4ZAR4</accession>
<dbReference type="Gene3D" id="3.90.550.10">
    <property type="entry name" value="Spore Coat Polysaccharide Biosynthesis Protein SpsA, Chain A"/>
    <property type="match status" value="1"/>
</dbReference>
<dbReference type="RefSeq" id="WP_271887508.1">
    <property type="nucleotide sequence ID" value="NZ_JAQBIE010000002.1"/>
</dbReference>
<dbReference type="InterPro" id="IPR029044">
    <property type="entry name" value="Nucleotide-diphossugar_trans"/>
</dbReference>
<dbReference type="InterPro" id="IPR025877">
    <property type="entry name" value="MobA-like_NTP_Trfase"/>
</dbReference>
<dbReference type="PANTHER" id="PTHR43777:SF1">
    <property type="entry name" value="MOLYBDENUM COFACTOR CYTIDYLYLTRANSFERASE"/>
    <property type="match status" value="1"/>
</dbReference>
<dbReference type="PANTHER" id="PTHR43777">
    <property type="entry name" value="MOLYBDENUM COFACTOR CYTIDYLYLTRANSFERASE"/>
    <property type="match status" value="1"/>
</dbReference>
<evidence type="ECO:0000313" key="3">
    <source>
        <dbReference type="EMBL" id="MDB6176374.1"/>
    </source>
</evidence>
<evidence type="ECO:0000313" key="4">
    <source>
        <dbReference type="Proteomes" id="UP001165641"/>
    </source>
</evidence>
<protein>
    <submittedName>
        <fullName evidence="3">Nucleotidyltransferase family protein</fullName>
    </submittedName>
</protein>
<keyword evidence="1" id="KW-0460">Magnesium</keyword>
<reference evidence="3" key="1">
    <citation type="submission" date="2022-12" db="EMBL/GenBank/DDBJ databases">
        <title>Paracoccus onchidii sp. nov., isolated from a marine invertebrate from the South China Sea.</title>
        <authorList>
            <person name="Xu S."/>
            <person name="Liu Z."/>
            <person name="Xu Y."/>
        </authorList>
    </citation>
    <scope>NUCLEOTIDE SEQUENCE</scope>
    <source>
        <strain evidence="3">Z330</strain>
    </source>
</reference>
<dbReference type="EMBL" id="JAQBIE010000002">
    <property type="protein sequence ID" value="MDB6176374.1"/>
    <property type="molecule type" value="Genomic_DNA"/>
</dbReference>
<name>A0ABT4ZAR4_9RHOB</name>
<proteinExistence type="predicted"/>
<dbReference type="Proteomes" id="UP001165641">
    <property type="component" value="Unassembled WGS sequence"/>
</dbReference>
<dbReference type="Pfam" id="PF12804">
    <property type="entry name" value="NTP_transf_3"/>
    <property type="match status" value="1"/>
</dbReference>